<protein>
    <submittedName>
        <fullName evidence="5">CocE/NonD family hydrolase</fullName>
    </submittedName>
    <submittedName>
        <fullName evidence="4">Glutaryl-7-ACA acylase</fullName>
    </submittedName>
</protein>
<organism evidence="4 7">
    <name type="scientific">Pseudoduganella albidiflava</name>
    <dbReference type="NCBI Taxonomy" id="321983"/>
    <lineage>
        <taxon>Bacteria</taxon>
        <taxon>Pseudomonadati</taxon>
        <taxon>Pseudomonadota</taxon>
        <taxon>Betaproteobacteria</taxon>
        <taxon>Burkholderiales</taxon>
        <taxon>Oxalobacteraceae</taxon>
        <taxon>Telluria group</taxon>
        <taxon>Pseudoduganella</taxon>
    </lineage>
</organism>
<dbReference type="InterPro" id="IPR008979">
    <property type="entry name" value="Galactose-bd-like_sf"/>
</dbReference>
<evidence type="ECO:0000313" key="5">
    <source>
        <dbReference type="EMBL" id="QBH99679.1"/>
    </source>
</evidence>
<name>A0A411WSC9_9BURK</name>
<dbReference type="OrthoDB" id="9806163at2"/>
<dbReference type="Gene3D" id="1.10.3020.10">
    <property type="entry name" value="alpha-amino acid ester hydrolase ( Helical cap domain)"/>
    <property type="match status" value="1"/>
</dbReference>
<dbReference type="EMBL" id="CP036401">
    <property type="protein sequence ID" value="QBH99679.1"/>
    <property type="molecule type" value="Genomic_DNA"/>
</dbReference>
<proteinExistence type="predicted"/>
<reference evidence="4" key="3">
    <citation type="submission" date="2022-12" db="EMBL/GenBank/DDBJ databases">
        <authorList>
            <person name="Sun Q."/>
            <person name="Kim S."/>
        </authorList>
    </citation>
    <scope>NUCLEOTIDE SEQUENCE</scope>
    <source>
        <strain evidence="4">KCTC 12343</strain>
    </source>
</reference>
<evidence type="ECO:0000256" key="2">
    <source>
        <dbReference type="SAM" id="SignalP"/>
    </source>
</evidence>
<dbReference type="Gene3D" id="2.60.120.260">
    <property type="entry name" value="Galactose-binding domain-like"/>
    <property type="match status" value="1"/>
</dbReference>
<gene>
    <name evidence="4" type="primary">gaa</name>
    <name evidence="5" type="ORF">EYF70_01610</name>
    <name evidence="4" type="ORF">GCM10007387_31250</name>
</gene>
<dbReference type="InterPro" id="IPR013736">
    <property type="entry name" value="Xaa-Pro_dipept_C"/>
</dbReference>
<sequence>MSRPLPAPLGALALSLAVPLVLAFGGVQAAGLAVHDDAPAKEAKSDLAERYTKYEYRIPMRDGVKLFTVVYVPKDTGRSYPFLMQRTPYSAGVYAGEQLRYGVNFMPKQIGPSKEFEESGYIFVKQDVRGRFMSEGKWQEMTPHAKAQRLAGEGNESQDMHDTVEWLLKNVPNNNGKVGILGISYPGFYTSASIIDSHPAIKAASPQAPITDLYMGDDAYHGGAFMLAANFDFYAAFTEEPNPTPLPKTWGDFDYGVPDGYDYFLQRLTLANIASSLSDRQRTLFAPMIEHTTYDDFWKSRNIAPHLKNVKAAVLTVGGWYDAEDLQGPFTTYHAIKKHNPSTFNGLVVGPWVHGGWAGGDGKSLGRVQFDANTSDYFRKQIQYPFFEQHLKGVKPARAIAEVTAFETGTNVWRQYTAWPPQAAKPRILYFGANGGLGWQKPATAADRDSGYDEYVSDPKKPVPFVGYPATGVPKEYMVSDQRFAATRPDVLVYQTEPLEDDVTIAGPVTPKLFVSTSGTDADWVVKLIDVYPNEYPGGDEERQRGKDVPAPKLAMAGYQQLVRGNPMRGKFRNSFERAEPFVPGKVEAVNFHLGDVHHTFRRGHRIMVQVQSSWFPLVDLNPQTFTDIPTAKPEDFRKATQRVYHAPETPSGLQLLVMPSR</sequence>
<keyword evidence="6" id="KW-1185">Reference proteome</keyword>
<evidence type="ECO:0000313" key="4">
    <source>
        <dbReference type="EMBL" id="GGY46829.1"/>
    </source>
</evidence>
<dbReference type="Proteomes" id="UP000628442">
    <property type="component" value="Unassembled WGS sequence"/>
</dbReference>
<keyword evidence="2" id="KW-0732">Signal</keyword>
<dbReference type="NCBIfam" id="TIGR00976">
    <property type="entry name" value="CocE_NonD"/>
    <property type="match status" value="1"/>
</dbReference>
<feature type="signal peptide" evidence="2">
    <location>
        <begin position="1"/>
        <end position="29"/>
    </location>
</feature>
<reference evidence="5 6" key="2">
    <citation type="submission" date="2019-02" db="EMBL/GenBank/DDBJ databases">
        <title>Draft Genome Sequences of Six Type Strains of the Genus Massilia.</title>
        <authorList>
            <person name="Miess H."/>
            <person name="Frediansyhah A."/>
            <person name="Gross H."/>
        </authorList>
    </citation>
    <scope>NUCLEOTIDE SEQUENCE [LARGE SCALE GENOMIC DNA]</scope>
    <source>
        <strain evidence="5 6">DSM 17472</strain>
    </source>
</reference>
<dbReference type="EMBL" id="BMWV01000006">
    <property type="protein sequence ID" value="GGY46829.1"/>
    <property type="molecule type" value="Genomic_DNA"/>
</dbReference>
<dbReference type="Pfam" id="PF02129">
    <property type="entry name" value="Peptidase_S15"/>
    <property type="match status" value="1"/>
</dbReference>
<dbReference type="Gene3D" id="3.40.50.1820">
    <property type="entry name" value="alpha/beta hydrolase"/>
    <property type="match status" value="1"/>
</dbReference>
<dbReference type="AlphaFoldDB" id="A0A411WSC9"/>
<dbReference type="SUPFAM" id="SSF49785">
    <property type="entry name" value="Galactose-binding domain-like"/>
    <property type="match status" value="1"/>
</dbReference>
<dbReference type="SUPFAM" id="SSF53474">
    <property type="entry name" value="alpha/beta-Hydrolases"/>
    <property type="match status" value="1"/>
</dbReference>
<evidence type="ECO:0000259" key="3">
    <source>
        <dbReference type="SMART" id="SM00939"/>
    </source>
</evidence>
<evidence type="ECO:0000256" key="1">
    <source>
        <dbReference type="ARBA" id="ARBA00022801"/>
    </source>
</evidence>
<dbReference type="InterPro" id="IPR029058">
    <property type="entry name" value="AB_hydrolase_fold"/>
</dbReference>
<reference evidence="4" key="1">
    <citation type="journal article" date="2014" name="Int. J. Syst. Evol. Microbiol.">
        <title>Complete genome sequence of Corynebacterium casei LMG S-19264T (=DSM 44701T), isolated from a smear-ripened cheese.</title>
        <authorList>
            <consortium name="US DOE Joint Genome Institute (JGI-PGF)"/>
            <person name="Walter F."/>
            <person name="Albersmeier A."/>
            <person name="Kalinowski J."/>
            <person name="Ruckert C."/>
        </authorList>
    </citation>
    <scope>NUCLEOTIDE SEQUENCE</scope>
    <source>
        <strain evidence="4">KCTC 12343</strain>
    </source>
</reference>
<dbReference type="GO" id="GO:0008239">
    <property type="term" value="F:dipeptidyl-peptidase activity"/>
    <property type="evidence" value="ECO:0007669"/>
    <property type="project" value="InterPro"/>
</dbReference>
<dbReference type="Proteomes" id="UP000292307">
    <property type="component" value="Chromosome"/>
</dbReference>
<feature type="chain" id="PRO_5044601497" evidence="2">
    <location>
        <begin position="30"/>
        <end position="662"/>
    </location>
</feature>
<dbReference type="InterPro" id="IPR005674">
    <property type="entry name" value="CocE/Ser_esterase"/>
</dbReference>
<dbReference type="RefSeq" id="WP_131143831.1">
    <property type="nucleotide sequence ID" value="NZ_BMWV01000006.1"/>
</dbReference>
<keyword evidence="1 5" id="KW-0378">Hydrolase</keyword>
<accession>A0A411WSC9</accession>
<dbReference type="Pfam" id="PF08530">
    <property type="entry name" value="PepX_C"/>
    <property type="match status" value="1"/>
</dbReference>
<feature type="domain" description="Xaa-Pro dipeptidyl-peptidase C-terminal" evidence="3">
    <location>
        <begin position="384"/>
        <end position="655"/>
    </location>
</feature>
<dbReference type="InterPro" id="IPR000383">
    <property type="entry name" value="Xaa-Pro-like_dom"/>
</dbReference>
<dbReference type="SMART" id="SM00939">
    <property type="entry name" value="PepX_C"/>
    <property type="match status" value="1"/>
</dbReference>
<evidence type="ECO:0000313" key="7">
    <source>
        <dbReference type="Proteomes" id="UP000628442"/>
    </source>
</evidence>
<evidence type="ECO:0000313" key="6">
    <source>
        <dbReference type="Proteomes" id="UP000292307"/>
    </source>
</evidence>